<dbReference type="Proteomes" id="UP001165160">
    <property type="component" value="Unassembled WGS sequence"/>
</dbReference>
<sequence length="174" mass="20077">MGDIIDKVQENAQAEFMFARAIIVLKFEETLTKDQQENGKGDAWQGKLRALRKMMTDVKQRLSSDIDTLKIKLLESKSKREVAEKSLEAKFDTAEKLRKKAETQAAKSKEEERVESNRKHELLAQKTDRLEHMLTLICKHLGDLEKPHAEEVEEEDAETTAMVKPKRSLKKSRK</sequence>
<dbReference type="EMBL" id="BRXX01000054">
    <property type="protein sequence ID" value="GMH85911.1"/>
    <property type="molecule type" value="Genomic_DNA"/>
</dbReference>
<evidence type="ECO:0000313" key="3">
    <source>
        <dbReference type="Proteomes" id="UP001165160"/>
    </source>
</evidence>
<protein>
    <submittedName>
        <fullName evidence="2">Uncharacterized protein</fullName>
    </submittedName>
</protein>
<dbReference type="AlphaFoldDB" id="A0A9W7B861"/>
<organism evidence="2 3">
    <name type="scientific">Triparma verrucosa</name>
    <dbReference type="NCBI Taxonomy" id="1606542"/>
    <lineage>
        <taxon>Eukaryota</taxon>
        <taxon>Sar</taxon>
        <taxon>Stramenopiles</taxon>
        <taxon>Ochrophyta</taxon>
        <taxon>Bolidophyceae</taxon>
        <taxon>Parmales</taxon>
        <taxon>Triparmaceae</taxon>
        <taxon>Triparma</taxon>
    </lineage>
</organism>
<accession>A0A9W7B861</accession>
<keyword evidence="3" id="KW-1185">Reference proteome</keyword>
<feature type="compositionally biased region" description="Basic residues" evidence="1">
    <location>
        <begin position="164"/>
        <end position="174"/>
    </location>
</feature>
<proteinExistence type="predicted"/>
<gene>
    <name evidence="2" type="ORF">TrVE_jg2659</name>
</gene>
<reference evidence="3" key="1">
    <citation type="journal article" date="2023" name="Commun. Biol.">
        <title>Genome analysis of Parmales, the sister group of diatoms, reveals the evolutionary specialization of diatoms from phago-mixotrophs to photoautotrophs.</title>
        <authorList>
            <person name="Ban H."/>
            <person name="Sato S."/>
            <person name="Yoshikawa S."/>
            <person name="Yamada K."/>
            <person name="Nakamura Y."/>
            <person name="Ichinomiya M."/>
            <person name="Sato N."/>
            <person name="Blanc-Mathieu R."/>
            <person name="Endo H."/>
            <person name="Kuwata A."/>
            <person name="Ogata H."/>
        </authorList>
    </citation>
    <scope>NUCLEOTIDE SEQUENCE [LARGE SCALE GENOMIC DNA]</scope>
    <source>
        <strain evidence="3">NIES 3699</strain>
    </source>
</reference>
<name>A0A9W7B861_9STRA</name>
<comment type="caution">
    <text evidence="2">The sequence shown here is derived from an EMBL/GenBank/DDBJ whole genome shotgun (WGS) entry which is preliminary data.</text>
</comment>
<evidence type="ECO:0000256" key="1">
    <source>
        <dbReference type="SAM" id="MobiDB-lite"/>
    </source>
</evidence>
<feature type="region of interest" description="Disordered" evidence="1">
    <location>
        <begin position="145"/>
        <end position="174"/>
    </location>
</feature>
<feature type="region of interest" description="Disordered" evidence="1">
    <location>
        <begin position="98"/>
        <end position="117"/>
    </location>
</feature>
<evidence type="ECO:0000313" key="2">
    <source>
        <dbReference type="EMBL" id="GMH85911.1"/>
    </source>
</evidence>